<organism evidence="1 2">
    <name type="scientific">Granulicella aggregans</name>
    <dbReference type="NCBI Taxonomy" id="474949"/>
    <lineage>
        <taxon>Bacteria</taxon>
        <taxon>Pseudomonadati</taxon>
        <taxon>Acidobacteriota</taxon>
        <taxon>Terriglobia</taxon>
        <taxon>Terriglobales</taxon>
        <taxon>Acidobacteriaceae</taxon>
        <taxon>Granulicella</taxon>
    </lineage>
</organism>
<comment type="caution">
    <text evidence="1">The sequence shown here is derived from an EMBL/GenBank/DDBJ whole genome shotgun (WGS) entry which is preliminary data.</text>
</comment>
<protein>
    <submittedName>
        <fullName evidence="1">Uncharacterized protein</fullName>
    </submittedName>
</protein>
<reference evidence="1 2" key="1">
    <citation type="submission" date="2020-08" db="EMBL/GenBank/DDBJ databases">
        <title>Genomic Encyclopedia of Type Strains, Phase IV (KMG-V): Genome sequencing to study the core and pangenomes of soil and plant-associated prokaryotes.</title>
        <authorList>
            <person name="Whitman W."/>
        </authorList>
    </citation>
    <scope>NUCLEOTIDE SEQUENCE [LARGE SCALE GENOMIC DNA]</scope>
    <source>
        <strain evidence="1 2">M8UP14</strain>
    </source>
</reference>
<name>A0A7W7ZIM2_9BACT</name>
<accession>A0A7W7ZIM2</accession>
<evidence type="ECO:0000313" key="1">
    <source>
        <dbReference type="EMBL" id="MBB5060546.1"/>
    </source>
</evidence>
<evidence type="ECO:0000313" key="2">
    <source>
        <dbReference type="Proteomes" id="UP000540989"/>
    </source>
</evidence>
<keyword evidence="2" id="KW-1185">Reference proteome</keyword>
<dbReference type="Proteomes" id="UP000540989">
    <property type="component" value="Unassembled WGS sequence"/>
</dbReference>
<dbReference type="AlphaFoldDB" id="A0A7W7ZIM2"/>
<sequence length="41" mass="4437">MSIQKILIPFGLLISGLQIVCNFENSGYTVRTGAGQRPARS</sequence>
<proteinExistence type="predicted"/>
<dbReference type="EMBL" id="JACHIP010000015">
    <property type="protein sequence ID" value="MBB5060546.1"/>
    <property type="molecule type" value="Genomic_DNA"/>
</dbReference>
<gene>
    <name evidence="1" type="ORF">HDF16_005282</name>
</gene>